<keyword evidence="8" id="KW-0547">Nucleotide-binding</keyword>
<evidence type="ECO:0000256" key="2">
    <source>
        <dbReference type="ARBA" id="ARBA00004651"/>
    </source>
</evidence>
<feature type="modified residue" description="4-aspartylphosphate" evidence="16">
    <location>
        <position position="1112"/>
    </location>
</feature>
<dbReference type="PROSITE" id="PS50894">
    <property type="entry name" value="HPT"/>
    <property type="match status" value="1"/>
</dbReference>
<dbReference type="GO" id="GO:0000155">
    <property type="term" value="F:phosphorelay sensor kinase activity"/>
    <property type="evidence" value="ECO:0007669"/>
    <property type="project" value="InterPro"/>
</dbReference>
<feature type="modified residue" description="4-aspartylphosphate" evidence="16">
    <location>
        <position position="965"/>
    </location>
</feature>
<dbReference type="SUPFAM" id="SSF47226">
    <property type="entry name" value="Histidine-containing phosphotransfer domain, HPT domain"/>
    <property type="match status" value="1"/>
</dbReference>
<dbReference type="Gene3D" id="3.30.450.40">
    <property type="match status" value="1"/>
</dbReference>
<evidence type="ECO:0000256" key="15">
    <source>
        <dbReference type="PROSITE-ProRule" id="PRU00110"/>
    </source>
</evidence>
<dbReference type="InterPro" id="IPR035965">
    <property type="entry name" value="PAS-like_dom_sf"/>
</dbReference>
<dbReference type="InterPro" id="IPR036641">
    <property type="entry name" value="HPT_dom_sf"/>
</dbReference>
<dbReference type="Pfam" id="PF02518">
    <property type="entry name" value="HATPase_c"/>
    <property type="match status" value="1"/>
</dbReference>
<dbReference type="CDD" id="cd00130">
    <property type="entry name" value="PAS"/>
    <property type="match status" value="1"/>
</dbReference>
<dbReference type="InterPro" id="IPR001789">
    <property type="entry name" value="Sig_transdc_resp-reg_receiver"/>
</dbReference>
<accession>A0A0B4D458</accession>
<dbReference type="InterPro" id="IPR029016">
    <property type="entry name" value="GAF-like_dom_sf"/>
</dbReference>
<dbReference type="GO" id="GO:0005524">
    <property type="term" value="F:ATP binding"/>
    <property type="evidence" value="ECO:0007669"/>
    <property type="project" value="UniProtKB-KW"/>
</dbReference>
<keyword evidence="7" id="KW-0812">Transmembrane</keyword>
<organism evidence="22 23">
    <name type="scientific">Chryseobacterium taiwanense</name>
    <dbReference type="NCBI Taxonomy" id="363331"/>
    <lineage>
        <taxon>Bacteria</taxon>
        <taxon>Pseudomonadati</taxon>
        <taxon>Bacteroidota</taxon>
        <taxon>Flavobacteriia</taxon>
        <taxon>Flavobacteriales</taxon>
        <taxon>Weeksellaceae</taxon>
        <taxon>Chryseobacterium group</taxon>
        <taxon>Chryseobacterium</taxon>
    </lineage>
</organism>
<dbReference type="SUPFAM" id="SSF55781">
    <property type="entry name" value="GAF domain-like"/>
    <property type="match status" value="1"/>
</dbReference>
<dbReference type="SUPFAM" id="SSF52172">
    <property type="entry name" value="CheY-like"/>
    <property type="match status" value="2"/>
</dbReference>
<dbReference type="FunFam" id="1.10.287.130:FF:000038">
    <property type="entry name" value="Sensory transduction histidine kinase"/>
    <property type="match status" value="1"/>
</dbReference>
<evidence type="ECO:0000259" key="21">
    <source>
        <dbReference type="PROSITE" id="PS50894"/>
    </source>
</evidence>
<dbReference type="CDD" id="cd16922">
    <property type="entry name" value="HATPase_EvgS-ArcB-TorS-like"/>
    <property type="match status" value="1"/>
</dbReference>
<comment type="caution">
    <text evidence="22">The sequence shown here is derived from an EMBL/GenBank/DDBJ whole genome shotgun (WGS) entry which is preliminary data.</text>
</comment>
<dbReference type="EC" id="2.7.13.3" evidence="3"/>
<evidence type="ECO:0000256" key="1">
    <source>
        <dbReference type="ARBA" id="ARBA00000085"/>
    </source>
</evidence>
<dbReference type="InterPro" id="IPR036890">
    <property type="entry name" value="HATPase_C_sf"/>
</dbReference>
<dbReference type="SMART" id="SM00387">
    <property type="entry name" value="HATPase_c"/>
    <property type="match status" value="1"/>
</dbReference>
<dbReference type="CDD" id="cd17546">
    <property type="entry name" value="REC_hyHK_CKI1_RcsC-like"/>
    <property type="match status" value="2"/>
</dbReference>
<dbReference type="Gene3D" id="1.20.120.160">
    <property type="entry name" value="HPT domain"/>
    <property type="match status" value="1"/>
</dbReference>
<keyword evidence="13" id="KW-0472">Membrane</keyword>
<dbReference type="RefSeq" id="WP_039366849.1">
    <property type="nucleotide sequence ID" value="NZ_JWTA01000005.1"/>
</dbReference>
<dbReference type="OrthoDB" id="9811889at2"/>
<dbReference type="InterPro" id="IPR000014">
    <property type="entry name" value="PAS"/>
</dbReference>
<dbReference type="SUPFAM" id="SSF47384">
    <property type="entry name" value="Homodimeric domain of signal transducing histidine kinase"/>
    <property type="match status" value="1"/>
</dbReference>
<dbReference type="PROSITE" id="PS50112">
    <property type="entry name" value="PAS"/>
    <property type="match status" value="1"/>
</dbReference>
<evidence type="ECO:0000256" key="16">
    <source>
        <dbReference type="PROSITE-ProRule" id="PRU00169"/>
    </source>
</evidence>
<dbReference type="SMART" id="SM00086">
    <property type="entry name" value="PAC"/>
    <property type="match status" value="2"/>
</dbReference>
<keyword evidence="11" id="KW-1133">Transmembrane helix</keyword>
<evidence type="ECO:0000256" key="6">
    <source>
        <dbReference type="ARBA" id="ARBA00022679"/>
    </source>
</evidence>
<dbReference type="InterPro" id="IPR036097">
    <property type="entry name" value="HisK_dim/P_sf"/>
</dbReference>
<dbReference type="InterPro" id="IPR003661">
    <property type="entry name" value="HisK_dim/P_dom"/>
</dbReference>
<evidence type="ECO:0000259" key="20">
    <source>
        <dbReference type="PROSITE" id="PS50113"/>
    </source>
</evidence>
<dbReference type="Pfam" id="PF08448">
    <property type="entry name" value="PAS_4"/>
    <property type="match status" value="1"/>
</dbReference>
<evidence type="ECO:0000259" key="18">
    <source>
        <dbReference type="PROSITE" id="PS50110"/>
    </source>
</evidence>
<dbReference type="InterPro" id="IPR013656">
    <property type="entry name" value="PAS_4"/>
</dbReference>
<dbReference type="GO" id="GO:0005886">
    <property type="term" value="C:plasma membrane"/>
    <property type="evidence" value="ECO:0007669"/>
    <property type="project" value="UniProtKB-SubCell"/>
</dbReference>
<dbReference type="InterPro" id="IPR011006">
    <property type="entry name" value="CheY-like_superfamily"/>
</dbReference>
<evidence type="ECO:0000256" key="11">
    <source>
        <dbReference type="ARBA" id="ARBA00022989"/>
    </source>
</evidence>
<dbReference type="InterPro" id="IPR001610">
    <property type="entry name" value="PAC"/>
</dbReference>
<dbReference type="CDD" id="cd00082">
    <property type="entry name" value="HisKA"/>
    <property type="match status" value="1"/>
</dbReference>
<comment type="subcellular location">
    <subcellularLocation>
        <location evidence="2">Cell membrane</location>
        <topology evidence="2">Multi-pass membrane protein</topology>
    </subcellularLocation>
</comment>
<dbReference type="NCBIfam" id="TIGR00229">
    <property type="entry name" value="sensory_box"/>
    <property type="match status" value="4"/>
</dbReference>
<keyword evidence="9 22" id="KW-0418">Kinase</keyword>
<evidence type="ECO:0000256" key="7">
    <source>
        <dbReference type="ARBA" id="ARBA00022692"/>
    </source>
</evidence>
<dbReference type="PROSITE" id="PS50109">
    <property type="entry name" value="HIS_KIN"/>
    <property type="match status" value="1"/>
</dbReference>
<dbReference type="PROSITE" id="PS50113">
    <property type="entry name" value="PAC"/>
    <property type="match status" value="1"/>
</dbReference>
<dbReference type="PANTHER" id="PTHR45339">
    <property type="entry name" value="HYBRID SIGNAL TRANSDUCTION HISTIDINE KINASE J"/>
    <property type="match status" value="1"/>
</dbReference>
<evidence type="ECO:0000256" key="10">
    <source>
        <dbReference type="ARBA" id="ARBA00022840"/>
    </source>
</evidence>
<dbReference type="SUPFAM" id="SSF55874">
    <property type="entry name" value="ATPase domain of HSP90 chaperone/DNA topoisomerase II/histidine kinase"/>
    <property type="match status" value="1"/>
</dbReference>
<dbReference type="InterPro" id="IPR013767">
    <property type="entry name" value="PAS_fold"/>
</dbReference>
<dbReference type="SUPFAM" id="SSF55785">
    <property type="entry name" value="PYP-like sensor domain (PAS domain)"/>
    <property type="match status" value="3"/>
</dbReference>
<keyword evidence="14" id="KW-0131">Cell cycle</keyword>
<dbReference type="Pfam" id="PF01590">
    <property type="entry name" value="GAF"/>
    <property type="match status" value="1"/>
</dbReference>
<evidence type="ECO:0000256" key="13">
    <source>
        <dbReference type="ARBA" id="ARBA00023136"/>
    </source>
</evidence>
<reference evidence="22 23" key="1">
    <citation type="submission" date="2014-12" db="EMBL/GenBank/DDBJ databases">
        <title>Genome sequencing of Chryseobacterium taiwanense TPW19.</title>
        <authorList>
            <person name="Tan P.W."/>
            <person name="Chan K.-G."/>
        </authorList>
    </citation>
    <scope>NUCLEOTIDE SEQUENCE [LARGE SCALE GENOMIC DNA]</scope>
    <source>
        <strain evidence="22 23">TPW19</strain>
    </source>
</reference>
<dbReference type="InterPro" id="IPR000700">
    <property type="entry name" value="PAS-assoc_C"/>
</dbReference>
<dbReference type="InterPro" id="IPR003018">
    <property type="entry name" value="GAF"/>
</dbReference>
<evidence type="ECO:0000256" key="4">
    <source>
        <dbReference type="ARBA" id="ARBA00022475"/>
    </source>
</evidence>
<dbReference type="PRINTS" id="PR00344">
    <property type="entry name" value="BCTRLSENSOR"/>
</dbReference>
<dbReference type="Pfam" id="PF00072">
    <property type="entry name" value="Response_reg"/>
    <property type="match status" value="2"/>
</dbReference>
<dbReference type="SMART" id="SM00091">
    <property type="entry name" value="PAS"/>
    <property type="match status" value="3"/>
</dbReference>
<dbReference type="Pfam" id="PF00512">
    <property type="entry name" value="HisKA"/>
    <property type="match status" value="1"/>
</dbReference>
<dbReference type="InterPro" id="IPR008207">
    <property type="entry name" value="Sig_transdc_His_kin_Hpt_dom"/>
</dbReference>
<evidence type="ECO:0000256" key="3">
    <source>
        <dbReference type="ARBA" id="ARBA00012438"/>
    </source>
</evidence>
<dbReference type="Gene3D" id="3.40.50.2300">
    <property type="match status" value="2"/>
</dbReference>
<dbReference type="Pfam" id="PF08447">
    <property type="entry name" value="PAS_3"/>
    <property type="match status" value="1"/>
</dbReference>
<dbReference type="Pfam" id="PF00989">
    <property type="entry name" value="PAS"/>
    <property type="match status" value="1"/>
</dbReference>
<evidence type="ECO:0000259" key="19">
    <source>
        <dbReference type="PROSITE" id="PS50112"/>
    </source>
</evidence>
<dbReference type="Proteomes" id="UP000031167">
    <property type="component" value="Unassembled WGS sequence"/>
</dbReference>
<dbReference type="GO" id="GO:0006355">
    <property type="term" value="P:regulation of DNA-templated transcription"/>
    <property type="evidence" value="ECO:0007669"/>
    <property type="project" value="InterPro"/>
</dbReference>
<dbReference type="Gene3D" id="3.30.450.20">
    <property type="entry name" value="PAS domain"/>
    <property type="match status" value="4"/>
</dbReference>
<name>A0A0B4D458_9FLAO</name>
<dbReference type="InterPro" id="IPR004358">
    <property type="entry name" value="Sig_transdc_His_kin-like_C"/>
</dbReference>
<dbReference type="PROSITE" id="PS50110">
    <property type="entry name" value="RESPONSE_REGULATORY"/>
    <property type="match status" value="2"/>
</dbReference>
<feature type="modified residue" description="Phosphohistidine" evidence="15">
    <location>
        <position position="1249"/>
    </location>
</feature>
<feature type="domain" description="HPt" evidence="21">
    <location>
        <begin position="1210"/>
        <end position="1304"/>
    </location>
</feature>
<evidence type="ECO:0000256" key="5">
    <source>
        <dbReference type="ARBA" id="ARBA00022553"/>
    </source>
</evidence>
<dbReference type="InterPro" id="IPR013655">
    <property type="entry name" value="PAS_fold_3"/>
</dbReference>
<dbReference type="FunFam" id="3.30.565.10:FF:000010">
    <property type="entry name" value="Sensor histidine kinase RcsC"/>
    <property type="match status" value="1"/>
</dbReference>
<feature type="domain" description="Response regulatory" evidence="18">
    <location>
        <begin position="915"/>
        <end position="1035"/>
    </location>
</feature>
<keyword evidence="5 16" id="KW-0597">Phosphoprotein</keyword>
<sequence>MSKYPVPENEAERLERLRIYDLLNLGKDPDLDVFAEAACLIADCPASLIAMMEFETQTIQSCVGISLDFVARKDTVCQYTIMDKEVLVINDTFEDYRSSSNEIIREGGIRFYAGVPLIDEVGLVLGTVCVIDYKPRTLSEKQIHSLKKLGEAVTKILISKRKNIQAEYFSETFAITNNIICVLDNGFRLKNINPAFEDTFKINKNEAFEKDFISLLGNNNEKLREFCKDLPVKETEIDYTSFTTTAEGDEILIEWHLKQNINKTEIFCFGRNITQESQERQKLESSERRFRNFFENAIGLMSMHDMEGNILAVNEKGRELLKFSKEEAISLNLKDLVPKDHVGLLNQYLERIAVNKEDSGMMILQAKNGEQIYWMYHNMVETDENGSPYVVSTALNMTERIQLERDLINTKKILEQTSSVAQVGGWEMNLKSRTIFWSESTKDIHNVDKNFVPDFDTSIGFYEEESEKRIRFLLNRAIEEGISYDEELQLKREDGTLIWVRVKGIPEFENDKCIRVFGIIQDIDEAKKLYLELERKEAMLQSFVNNVPAAVAMFDKDLNHVSVSKRWKDEFHQDSQDLIGKNLFTIYPNVSEERQKIYKDALQGIPYKNEDQVFEIVGFEEPQHFNWEVIPWNMSDGKTGGVIIFTQNITNSVKINEELKKAKQLADLASKAKSEFLANMSHEIRTPLNGVIGFSDLLLKTPLNDLQVQYLNYINESGNSLLNIINDILDFSKIESGKLELFIDKYNIYDVANQVVNVILYQAQRKDLELLLNIEQGLPKALWMDESRIKQVLINLLGNAVKFTGQGEIELKIEKLSDNEKTVTLRFSVRDTGIGIPMEKQQRIFDAFTQEDSSVSKKYGGTGLGLTISNNILKYMGSNLSLKSEIGAGSVFFFDIEIPYEVEDVEDISDLAIERVLIVDDNENNRMILKYMLEYKNIKSELAANGLEAIQLLMQGERFDVILMDYHMPILSGLETIDKIKELFEKQGEMTPLIVLHTSSEEHEVISSFRQDEKSYCLLKPIKSDELYTTLHRAIQYTKKDAETPVAKVNNEQSIFEQPLKVLLADDNPVNMALNQRMMSALTPNAKLVEVVNGQEALDECKKEAFDLILMDVQMPVMDGIEATKHIRLLPNYVDIPIIGVTAGNVTGEKEKCLDSGMTDFLPKPLRQNDLLNMLKKYLAHEEQTEVVKEEWPAEEYLNMDMLKEQIGDDEGFKAFFLNLVIQELDQSSGKLKQIVKERDLEAAKAFLHKLKGTSGTAGLFKLAQQALHWEKNIDQNSDYEEMEASIAKEIAIGETLINKLINQ</sequence>
<dbReference type="Gene3D" id="1.10.287.130">
    <property type="match status" value="1"/>
</dbReference>
<keyword evidence="4" id="KW-1003">Cell membrane</keyword>
<dbReference type="InterPro" id="IPR005467">
    <property type="entry name" value="His_kinase_dom"/>
</dbReference>
<feature type="domain" description="PAS" evidence="19">
    <location>
        <begin position="286"/>
        <end position="356"/>
    </location>
</feature>
<keyword evidence="10" id="KW-0067">ATP-binding</keyword>
<proteinExistence type="predicted"/>
<feature type="domain" description="Histidine kinase" evidence="17">
    <location>
        <begin position="679"/>
        <end position="900"/>
    </location>
</feature>
<evidence type="ECO:0000256" key="9">
    <source>
        <dbReference type="ARBA" id="ARBA00022777"/>
    </source>
</evidence>
<dbReference type="Pfam" id="PF01627">
    <property type="entry name" value="Hpt"/>
    <property type="match status" value="1"/>
</dbReference>
<dbReference type="SMART" id="SM00448">
    <property type="entry name" value="REC"/>
    <property type="match status" value="2"/>
</dbReference>
<feature type="domain" description="Response regulatory" evidence="18">
    <location>
        <begin position="1061"/>
        <end position="1179"/>
    </location>
</feature>
<gene>
    <name evidence="22" type="ORF">RM51_07105</name>
</gene>
<evidence type="ECO:0000256" key="14">
    <source>
        <dbReference type="ARBA" id="ARBA00023306"/>
    </source>
</evidence>
<dbReference type="InterPro" id="IPR003594">
    <property type="entry name" value="HATPase_dom"/>
</dbReference>
<dbReference type="Gene3D" id="3.30.565.10">
    <property type="entry name" value="Histidine kinase-like ATPase, C-terminal domain"/>
    <property type="match status" value="1"/>
</dbReference>
<dbReference type="STRING" id="363331.RM51_07105"/>
<evidence type="ECO:0000256" key="8">
    <source>
        <dbReference type="ARBA" id="ARBA00022741"/>
    </source>
</evidence>
<comment type="catalytic activity">
    <reaction evidence="1">
        <text>ATP + protein L-histidine = ADP + protein N-phospho-L-histidine.</text>
        <dbReference type="EC" id="2.7.13.3"/>
    </reaction>
</comment>
<evidence type="ECO:0000313" key="22">
    <source>
        <dbReference type="EMBL" id="KIC63437.1"/>
    </source>
</evidence>
<evidence type="ECO:0000256" key="12">
    <source>
        <dbReference type="ARBA" id="ARBA00023012"/>
    </source>
</evidence>
<dbReference type="SMART" id="SM00388">
    <property type="entry name" value="HisKA"/>
    <property type="match status" value="1"/>
</dbReference>
<evidence type="ECO:0000313" key="23">
    <source>
        <dbReference type="Proteomes" id="UP000031167"/>
    </source>
</evidence>
<protein>
    <recommendedName>
        <fullName evidence="3">histidine kinase</fullName>
        <ecNumber evidence="3">2.7.13.3</ecNumber>
    </recommendedName>
</protein>
<evidence type="ECO:0000259" key="17">
    <source>
        <dbReference type="PROSITE" id="PS50109"/>
    </source>
</evidence>
<keyword evidence="12" id="KW-0902">Two-component regulatory system</keyword>
<feature type="domain" description="PAC" evidence="20">
    <location>
        <begin position="484"/>
        <end position="535"/>
    </location>
</feature>
<dbReference type="PANTHER" id="PTHR45339:SF1">
    <property type="entry name" value="HYBRID SIGNAL TRANSDUCTION HISTIDINE KINASE J"/>
    <property type="match status" value="1"/>
</dbReference>
<keyword evidence="23" id="KW-1185">Reference proteome</keyword>
<dbReference type="EMBL" id="JWTA01000005">
    <property type="protein sequence ID" value="KIC63437.1"/>
    <property type="molecule type" value="Genomic_DNA"/>
</dbReference>
<keyword evidence="6" id="KW-0808">Transferase</keyword>